<proteinExistence type="predicted"/>
<accession>A0AAU8JIH3</accession>
<evidence type="ECO:0000313" key="1">
    <source>
        <dbReference type="EMBL" id="XCM37862.1"/>
    </source>
</evidence>
<dbReference type="RefSeq" id="WP_354635636.1">
    <property type="nucleotide sequence ID" value="NZ_CP159837.1"/>
</dbReference>
<gene>
    <name evidence="1" type="ORF">ABWT76_000668</name>
</gene>
<dbReference type="AlphaFoldDB" id="A0AAU8JIH3"/>
<protein>
    <recommendedName>
        <fullName evidence="2">Toxin-antitoxin system protein</fullName>
    </recommendedName>
</protein>
<dbReference type="EMBL" id="CP159837">
    <property type="protein sequence ID" value="XCM37862.1"/>
    <property type="molecule type" value="Genomic_DNA"/>
</dbReference>
<organism evidence="1">
    <name type="scientific">Planktothricoides raciborskii GIHE-MW2</name>
    <dbReference type="NCBI Taxonomy" id="2792601"/>
    <lineage>
        <taxon>Bacteria</taxon>
        <taxon>Bacillati</taxon>
        <taxon>Cyanobacteriota</taxon>
        <taxon>Cyanophyceae</taxon>
        <taxon>Oscillatoriophycideae</taxon>
        <taxon>Oscillatoriales</taxon>
        <taxon>Oscillatoriaceae</taxon>
        <taxon>Planktothricoides</taxon>
    </lineage>
</organism>
<sequence length="81" mass="9216">MELCTVEIGNTSYKMLQELAARSGESIPQILDKAIEQYRKQKFLEEANQAYTALRNNPEAWAGEIEEREAWDVTLADGLEP</sequence>
<reference evidence="1" key="1">
    <citation type="submission" date="2024-07" db="EMBL/GenBank/DDBJ databases">
        <authorList>
            <person name="Kim Y.J."/>
            <person name="Jeong J.Y."/>
        </authorList>
    </citation>
    <scope>NUCLEOTIDE SEQUENCE</scope>
    <source>
        <strain evidence="1">GIHE-MW2</strain>
    </source>
</reference>
<name>A0AAU8JIH3_9CYAN</name>
<evidence type="ECO:0008006" key="2">
    <source>
        <dbReference type="Google" id="ProtNLM"/>
    </source>
</evidence>